<proteinExistence type="predicted"/>
<comment type="caution">
    <text evidence="1">The sequence shown here is derived from an EMBL/GenBank/DDBJ whole genome shotgun (WGS) entry which is preliminary data.</text>
</comment>
<dbReference type="AlphaFoldDB" id="X1U771"/>
<feature type="non-terminal residue" evidence="1">
    <location>
        <position position="71"/>
    </location>
</feature>
<gene>
    <name evidence="1" type="ORF">S12H4_39591</name>
</gene>
<accession>X1U771</accession>
<evidence type="ECO:0000313" key="1">
    <source>
        <dbReference type="EMBL" id="GAI88159.1"/>
    </source>
</evidence>
<name>X1U771_9ZZZZ</name>
<protein>
    <submittedName>
        <fullName evidence="1">Uncharacterized protein</fullName>
    </submittedName>
</protein>
<sequence length="71" mass="7377">MIYINGVAILDASQIISGTLALARLSGITTDELDAAAGLLLDQMEDAVCSETEALAIAESVIPTVKGEFRP</sequence>
<dbReference type="EMBL" id="BARW01023936">
    <property type="protein sequence ID" value="GAI88159.1"/>
    <property type="molecule type" value="Genomic_DNA"/>
</dbReference>
<reference evidence="1" key="1">
    <citation type="journal article" date="2014" name="Front. Microbiol.">
        <title>High frequency of phylogenetically diverse reductive dehalogenase-homologous genes in deep subseafloor sedimentary metagenomes.</title>
        <authorList>
            <person name="Kawai M."/>
            <person name="Futagami T."/>
            <person name="Toyoda A."/>
            <person name="Takaki Y."/>
            <person name="Nishi S."/>
            <person name="Hori S."/>
            <person name="Arai W."/>
            <person name="Tsubouchi T."/>
            <person name="Morono Y."/>
            <person name="Uchiyama I."/>
            <person name="Ito T."/>
            <person name="Fujiyama A."/>
            <person name="Inagaki F."/>
            <person name="Takami H."/>
        </authorList>
    </citation>
    <scope>NUCLEOTIDE SEQUENCE</scope>
    <source>
        <strain evidence="1">Expedition CK06-06</strain>
    </source>
</reference>
<organism evidence="1">
    <name type="scientific">marine sediment metagenome</name>
    <dbReference type="NCBI Taxonomy" id="412755"/>
    <lineage>
        <taxon>unclassified sequences</taxon>
        <taxon>metagenomes</taxon>
        <taxon>ecological metagenomes</taxon>
    </lineage>
</organism>